<evidence type="ECO:0000256" key="3">
    <source>
        <dbReference type="ARBA" id="ARBA00023163"/>
    </source>
</evidence>
<dbReference type="Pfam" id="PF00392">
    <property type="entry name" value="GntR"/>
    <property type="match status" value="1"/>
</dbReference>
<comment type="caution">
    <text evidence="5">The sequence shown here is derived from an EMBL/GenBank/DDBJ whole genome shotgun (WGS) entry which is preliminary data.</text>
</comment>
<name>A0A6G3ZRM7_9BACL</name>
<evidence type="ECO:0000256" key="2">
    <source>
        <dbReference type="ARBA" id="ARBA00023125"/>
    </source>
</evidence>
<dbReference type="GO" id="GO:0003700">
    <property type="term" value="F:DNA-binding transcription factor activity"/>
    <property type="evidence" value="ECO:0007669"/>
    <property type="project" value="InterPro"/>
</dbReference>
<feature type="domain" description="HTH gntR-type" evidence="4">
    <location>
        <begin position="7"/>
        <end position="75"/>
    </location>
</feature>
<dbReference type="SUPFAM" id="SSF64288">
    <property type="entry name" value="Chorismate lyase-like"/>
    <property type="match status" value="1"/>
</dbReference>
<dbReference type="InterPro" id="IPR000524">
    <property type="entry name" value="Tscrpt_reg_HTH_GntR"/>
</dbReference>
<dbReference type="InterPro" id="IPR028978">
    <property type="entry name" value="Chorismate_lyase_/UTRA_dom_sf"/>
</dbReference>
<reference evidence="5" key="1">
    <citation type="submission" date="2020-02" db="EMBL/GenBank/DDBJ databases">
        <authorList>
            <person name="Shen X.-R."/>
            <person name="Zhang Y.-X."/>
        </authorList>
    </citation>
    <scope>NUCLEOTIDE SEQUENCE</scope>
    <source>
        <strain evidence="5">SYP-B3998</strain>
    </source>
</reference>
<dbReference type="CDD" id="cd07377">
    <property type="entry name" value="WHTH_GntR"/>
    <property type="match status" value="1"/>
</dbReference>
<dbReference type="SUPFAM" id="SSF46785">
    <property type="entry name" value="Winged helix' DNA-binding domain"/>
    <property type="match status" value="1"/>
</dbReference>
<dbReference type="PRINTS" id="PR00035">
    <property type="entry name" value="HTHGNTR"/>
</dbReference>
<dbReference type="PANTHER" id="PTHR44846:SF17">
    <property type="entry name" value="GNTR-FAMILY TRANSCRIPTIONAL REGULATOR"/>
    <property type="match status" value="1"/>
</dbReference>
<dbReference type="InterPro" id="IPR036390">
    <property type="entry name" value="WH_DNA-bd_sf"/>
</dbReference>
<dbReference type="Gene3D" id="1.10.10.10">
    <property type="entry name" value="Winged helix-like DNA-binding domain superfamily/Winged helix DNA-binding domain"/>
    <property type="match status" value="1"/>
</dbReference>
<dbReference type="Gene3D" id="3.40.1410.10">
    <property type="entry name" value="Chorismate lyase-like"/>
    <property type="match status" value="1"/>
</dbReference>
<evidence type="ECO:0000313" key="5">
    <source>
        <dbReference type="EMBL" id="NEW04863.1"/>
    </source>
</evidence>
<dbReference type="PROSITE" id="PS50949">
    <property type="entry name" value="HTH_GNTR"/>
    <property type="match status" value="1"/>
</dbReference>
<sequence length="242" mass="27963">MTNPTRITYYLKIKEDIDQKMKSGELKIGDRLPPEIELARQFQVSRETVRAAMKQLELEGKLDVRKGVGRFVRHPLPSIPSSIERFITTEDSIRSAGLIEGQLEQSIRTASCQEEWARFLNISVGTPVIINERTRTANEEPVAHNINIMPLALVEQAFQKKSLKGSLARFLETECGIRLMGTNTELVVPHHTDPICKKLQVKQDTTVLLMKQLHLDQHHKPVLFSYDYFRNDVFQFWVNRRR</sequence>
<accession>A0A6G3ZRM7</accession>
<keyword evidence="3" id="KW-0804">Transcription</keyword>
<dbReference type="PANTHER" id="PTHR44846">
    <property type="entry name" value="MANNOSYL-D-GLYCERATE TRANSPORT/METABOLISM SYSTEM REPRESSOR MNGR-RELATED"/>
    <property type="match status" value="1"/>
</dbReference>
<evidence type="ECO:0000256" key="1">
    <source>
        <dbReference type="ARBA" id="ARBA00023015"/>
    </source>
</evidence>
<dbReference type="GO" id="GO:0003677">
    <property type="term" value="F:DNA binding"/>
    <property type="evidence" value="ECO:0007669"/>
    <property type="project" value="UniProtKB-KW"/>
</dbReference>
<keyword evidence="1" id="KW-0805">Transcription regulation</keyword>
<organism evidence="5">
    <name type="scientific">Paenibacillus sp. SYP-B3998</name>
    <dbReference type="NCBI Taxonomy" id="2678564"/>
    <lineage>
        <taxon>Bacteria</taxon>
        <taxon>Bacillati</taxon>
        <taxon>Bacillota</taxon>
        <taxon>Bacilli</taxon>
        <taxon>Bacillales</taxon>
        <taxon>Paenibacillaceae</taxon>
        <taxon>Paenibacillus</taxon>
    </lineage>
</organism>
<dbReference type="AlphaFoldDB" id="A0A6G3ZRM7"/>
<gene>
    <name evidence="5" type="ORF">GK047_02365</name>
</gene>
<dbReference type="InterPro" id="IPR036388">
    <property type="entry name" value="WH-like_DNA-bd_sf"/>
</dbReference>
<dbReference type="InterPro" id="IPR050679">
    <property type="entry name" value="Bact_HTH_transcr_reg"/>
</dbReference>
<dbReference type="InterPro" id="IPR011663">
    <property type="entry name" value="UTRA"/>
</dbReference>
<protein>
    <submittedName>
        <fullName evidence="5">GntR family transcriptional regulator</fullName>
    </submittedName>
</protein>
<dbReference type="GO" id="GO:0045892">
    <property type="term" value="P:negative regulation of DNA-templated transcription"/>
    <property type="evidence" value="ECO:0007669"/>
    <property type="project" value="TreeGrafter"/>
</dbReference>
<evidence type="ECO:0000259" key="4">
    <source>
        <dbReference type="PROSITE" id="PS50949"/>
    </source>
</evidence>
<keyword evidence="2" id="KW-0238">DNA-binding</keyword>
<dbReference type="SMART" id="SM00866">
    <property type="entry name" value="UTRA"/>
    <property type="match status" value="1"/>
</dbReference>
<dbReference type="EMBL" id="JAAIKC010000001">
    <property type="protein sequence ID" value="NEW04863.1"/>
    <property type="molecule type" value="Genomic_DNA"/>
</dbReference>
<dbReference type="SMART" id="SM00345">
    <property type="entry name" value="HTH_GNTR"/>
    <property type="match status" value="1"/>
</dbReference>
<dbReference type="Pfam" id="PF07702">
    <property type="entry name" value="UTRA"/>
    <property type="match status" value="1"/>
</dbReference>
<dbReference type="RefSeq" id="WP_163940706.1">
    <property type="nucleotide sequence ID" value="NZ_JAAIKC010000001.1"/>
</dbReference>
<proteinExistence type="predicted"/>